<sequence length="84" mass="10139">MRLILYSKVGCHLCEGLQEKLEQIQGIEVELEVRDINNRDEWFQAYQYEVPVLYREKDGREEQLPRPSPRASVRQLEQMLQKYQ</sequence>
<dbReference type="EMBL" id="CP003620">
    <property type="protein sequence ID" value="AFZ11079.1"/>
    <property type="molecule type" value="Genomic_DNA"/>
</dbReference>
<reference evidence="2 3" key="1">
    <citation type="submission" date="2012-06" db="EMBL/GenBank/DDBJ databases">
        <title>Finished chromosome of genome of Crinalium epipsammum PCC 9333.</title>
        <authorList>
            <consortium name="US DOE Joint Genome Institute"/>
            <person name="Gugger M."/>
            <person name="Coursin T."/>
            <person name="Rippka R."/>
            <person name="Tandeau De Marsac N."/>
            <person name="Huntemann M."/>
            <person name="Wei C.-L."/>
            <person name="Han J."/>
            <person name="Detter J.C."/>
            <person name="Han C."/>
            <person name="Tapia R."/>
            <person name="Davenport K."/>
            <person name="Daligault H."/>
            <person name="Erkkila T."/>
            <person name="Gu W."/>
            <person name="Munk A.C.C."/>
            <person name="Teshima H."/>
            <person name="Xu Y."/>
            <person name="Chain P."/>
            <person name="Chen A."/>
            <person name="Krypides N."/>
            <person name="Mavromatis K."/>
            <person name="Markowitz V."/>
            <person name="Szeto E."/>
            <person name="Ivanova N."/>
            <person name="Mikhailova N."/>
            <person name="Ovchinnikova G."/>
            <person name="Pagani I."/>
            <person name="Pati A."/>
            <person name="Goodwin L."/>
            <person name="Peters L."/>
            <person name="Pitluck S."/>
            <person name="Woyke T."/>
            <person name="Kerfeld C."/>
        </authorList>
    </citation>
    <scope>NUCLEOTIDE SEQUENCE [LARGE SCALE GENOMIC DNA]</scope>
    <source>
        <strain evidence="2 3">PCC 9333</strain>
    </source>
</reference>
<keyword evidence="3" id="KW-1185">Reference proteome</keyword>
<dbReference type="Gene3D" id="3.40.30.10">
    <property type="entry name" value="Glutaredoxin"/>
    <property type="match status" value="1"/>
</dbReference>
<accession>K9VU58</accession>
<dbReference type="PANTHER" id="PTHR33558:SF1">
    <property type="entry name" value="GLUTAREDOXIN-LIKE PROTEIN C5ORF63 HOMOLOG"/>
    <property type="match status" value="1"/>
</dbReference>
<evidence type="ECO:0000313" key="3">
    <source>
        <dbReference type="Proteomes" id="UP000010472"/>
    </source>
</evidence>
<dbReference type="InterPro" id="IPR008554">
    <property type="entry name" value="Glutaredoxin-like"/>
</dbReference>
<dbReference type="STRING" id="1173022.Cri9333_0079"/>
<evidence type="ECO:0000313" key="2">
    <source>
        <dbReference type="EMBL" id="AFZ11079.1"/>
    </source>
</evidence>
<dbReference type="KEGG" id="cep:Cri9333_0079"/>
<dbReference type="HOGENOM" id="CLU_113892_1_1_3"/>
<organism evidence="2 3">
    <name type="scientific">Crinalium epipsammum PCC 9333</name>
    <dbReference type="NCBI Taxonomy" id="1173022"/>
    <lineage>
        <taxon>Bacteria</taxon>
        <taxon>Bacillati</taxon>
        <taxon>Cyanobacteriota</taxon>
        <taxon>Cyanophyceae</taxon>
        <taxon>Gomontiellales</taxon>
        <taxon>Gomontiellaceae</taxon>
        <taxon>Crinalium</taxon>
    </lineage>
</organism>
<proteinExistence type="predicted"/>
<dbReference type="AlphaFoldDB" id="K9VU58"/>
<dbReference type="Proteomes" id="UP000010472">
    <property type="component" value="Chromosome"/>
</dbReference>
<gene>
    <name evidence="2" type="ORF">Cri9333_0079</name>
</gene>
<dbReference type="SUPFAM" id="SSF52833">
    <property type="entry name" value="Thioredoxin-like"/>
    <property type="match status" value="1"/>
</dbReference>
<dbReference type="InterPro" id="IPR052565">
    <property type="entry name" value="Glutaredoxin-like_YDR286C"/>
</dbReference>
<dbReference type="OrthoDB" id="32865at2"/>
<name>K9VU58_9CYAN</name>
<dbReference type="RefSeq" id="WP_015201223.1">
    <property type="nucleotide sequence ID" value="NC_019753.1"/>
</dbReference>
<dbReference type="PANTHER" id="PTHR33558">
    <property type="entry name" value="GLUTAREDOXIN-LIKE PROTEIN C5ORF63 HOMOLOG"/>
    <property type="match status" value="1"/>
</dbReference>
<dbReference type="eggNOG" id="COG0695">
    <property type="taxonomic scope" value="Bacteria"/>
</dbReference>
<evidence type="ECO:0000256" key="1">
    <source>
        <dbReference type="SAM" id="MobiDB-lite"/>
    </source>
</evidence>
<dbReference type="InterPro" id="IPR036249">
    <property type="entry name" value="Thioredoxin-like_sf"/>
</dbReference>
<protein>
    <submittedName>
        <fullName evidence="2">Glutaredoxin 2</fullName>
    </submittedName>
</protein>
<dbReference type="Pfam" id="PF05768">
    <property type="entry name" value="Glrx-like"/>
    <property type="match status" value="1"/>
</dbReference>
<feature type="region of interest" description="Disordered" evidence="1">
    <location>
        <begin position="59"/>
        <end position="84"/>
    </location>
</feature>